<proteinExistence type="predicted"/>
<accession>A0A9W4K9U1</accession>
<evidence type="ECO:0000313" key="9">
    <source>
        <dbReference type="Proteomes" id="UP001154252"/>
    </source>
</evidence>
<dbReference type="Pfam" id="PF07690">
    <property type="entry name" value="MFS_1"/>
    <property type="match status" value="1"/>
</dbReference>
<feature type="transmembrane region" description="Helical" evidence="7">
    <location>
        <begin position="177"/>
        <end position="202"/>
    </location>
</feature>
<sequence>MAEIEQGRLGKTKYDEENNNSKVPDIAQGNLASVIPPHESYEGYHRFDPSATWTAQEERNVVFKTDLMLLSFICLMFFGLQLDRGNLSNALTDNLLVDLGMTTNDYNNVRRENVKKMGMHTNLLKGTTIQLIAFLSTEIPVQLLIKRYGFNRILPFMMIGWSLVSWTQAWITGRASFYITRALIGAFEGGFIPGTILFATYFYKTRELSVRLAFFWSTLNVARIISSLLAAGILQMRGVQGKTGWFWLFLIEGLLTFMIGVVSLLYLPSSPTNTKSFLIPRPWYTERQEVIMVNRLLRDDPSKGLTNIQEHASLQDLLDAWCDKSMWGLYLIGLIAYIPQGPVQSYLSLTLKRLGFTTFDANMLSIPSAALQIILMLALCKSSEVLKERTFHCLFGELWSLPLLAALIALPNGGYNWPRFTISTLISGYPYFHPIVSAWISENTFDVKKRALTAATYNVIVQIGSVISSQIYRSSDAPYYHTGNKVLISLCALALVVFVLQRELLRYLNRQKEKKWNSMSPEEQGLYQADRVAREKEGNKRLDFRFSY</sequence>
<organism evidence="8 9">
    <name type="scientific">Penicillium egyptiacum</name>
    <dbReference type="NCBI Taxonomy" id="1303716"/>
    <lineage>
        <taxon>Eukaryota</taxon>
        <taxon>Fungi</taxon>
        <taxon>Dikarya</taxon>
        <taxon>Ascomycota</taxon>
        <taxon>Pezizomycotina</taxon>
        <taxon>Eurotiomycetes</taxon>
        <taxon>Eurotiomycetidae</taxon>
        <taxon>Eurotiales</taxon>
        <taxon>Aspergillaceae</taxon>
        <taxon>Penicillium</taxon>
    </lineage>
</organism>
<feature type="region of interest" description="Disordered" evidence="6">
    <location>
        <begin position="1"/>
        <end position="23"/>
    </location>
</feature>
<protein>
    <recommendedName>
        <fullName evidence="10">Major facilitator superfamily (MFS) profile domain-containing protein</fullName>
    </recommendedName>
</protein>
<feature type="compositionally biased region" description="Basic and acidic residues" evidence="6">
    <location>
        <begin position="1"/>
        <end position="16"/>
    </location>
</feature>
<dbReference type="InterPro" id="IPR011701">
    <property type="entry name" value="MFS"/>
</dbReference>
<dbReference type="EMBL" id="CAJVRC010000863">
    <property type="protein sequence ID" value="CAG8898439.1"/>
    <property type="molecule type" value="Genomic_DNA"/>
</dbReference>
<keyword evidence="3 7" id="KW-0812">Transmembrane</keyword>
<evidence type="ECO:0000256" key="2">
    <source>
        <dbReference type="ARBA" id="ARBA00022448"/>
    </source>
</evidence>
<keyword evidence="5 7" id="KW-0472">Membrane</keyword>
<dbReference type="FunFam" id="1.20.1250.20:FF:000106">
    <property type="entry name" value="MFS transporter, putative"/>
    <property type="match status" value="1"/>
</dbReference>
<keyword evidence="9" id="KW-1185">Reference proteome</keyword>
<dbReference type="InterPro" id="IPR036259">
    <property type="entry name" value="MFS_trans_sf"/>
</dbReference>
<dbReference type="AlphaFoldDB" id="A0A9W4K9U1"/>
<keyword evidence="2" id="KW-0813">Transport</keyword>
<evidence type="ECO:0000256" key="4">
    <source>
        <dbReference type="ARBA" id="ARBA00022989"/>
    </source>
</evidence>
<feature type="transmembrane region" description="Helical" evidence="7">
    <location>
        <begin position="327"/>
        <end position="349"/>
    </location>
</feature>
<feature type="transmembrane region" description="Helical" evidence="7">
    <location>
        <begin position="61"/>
        <end position="80"/>
    </location>
</feature>
<dbReference type="Gene3D" id="1.20.1250.20">
    <property type="entry name" value="MFS general substrate transporter like domains"/>
    <property type="match status" value="1"/>
</dbReference>
<evidence type="ECO:0000256" key="7">
    <source>
        <dbReference type="SAM" id="Phobius"/>
    </source>
</evidence>
<dbReference type="Proteomes" id="UP001154252">
    <property type="component" value="Unassembled WGS sequence"/>
</dbReference>
<evidence type="ECO:0000313" key="8">
    <source>
        <dbReference type="EMBL" id="CAG8898439.1"/>
    </source>
</evidence>
<evidence type="ECO:0000256" key="1">
    <source>
        <dbReference type="ARBA" id="ARBA00004141"/>
    </source>
</evidence>
<dbReference type="PANTHER" id="PTHR43791">
    <property type="entry name" value="PERMEASE-RELATED"/>
    <property type="match status" value="1"/>
</dbReference>
<comment type="subcellular location">
    <subcellularLocation>
        <location evidence="1">Membrane</location>
        <topology evidence="1">Multi-pass membrane protein</topology>
    </subcellularLocation>
</comment>
<dbReference type="GO" id="GO:0022857">
    <property type="term" value="F:transmembrane transporter activity"/>
    <property type="evidence" value="ECO:0007669"/>
    <property type="project" value="InterPro"/>
</dbReference>
<dbReference type="FunFam" id="1.20.1250.20:FF:000247">
    <property type="entry name" value="MFS general substrate transporter"/>
    <property type="match status" value="1"/>
</dbReference>
<keyword evidence="4 7" id="KW-1133">Transmembrane helix</keyword>
<gene>
    <name evidence="8" type="ORF">PEGY_LOCUS5172</name>
</gene>
<feature type="transmembrane region" description="Helical" evidence="7">
    <location>
        <begin position="391"/>
        <end position="410"/>
    </location>
</feature>
<feature type="transmembrane region" description="Helical" evidence="7">
    <location>
        <begin position="153"/>
        <end position="171"/>
    </location>
</feature>
<evidence type="ECO:0000256" key="5">
    <source>
        <dbReference type="ARBA" id="ARBA00023136"/>
    </source>
</evidence>
<dbReference type="SUPFAM" id="SSF103473">
    <property type="entry name" value="MFS general substrate transporter"/>
    <property type="match status" value="1"/>
</dbReference>
<evidence type="ECO:0000256" key="6">
    <source>
        <dbReference type="SAM" id="MobiDB-lite"/>
    </source>
</evidence>
<feature type="transmembrane region" description="Helical" evidence="7">
    <location>
        <begin position="486"/>
        <end position="505"/>
    </location>
</feature>
<feature type="transmembrane region" description="Helical" evidence="7">
    <location>
        <begin position="246"/>
        <end position="267"/>
    </location>
</feature>
<evidence type="ECO:0008006" key="10">
    <source>
        <dbReference type="Google" id="ProtNLM"/>
    </source>
</evidence>
<name>A0A9W4K9U1_9EURO</name>
<dbReference type="PANTHER" id="PTHR43791:SF60">
    <property type="entry name" value="TRANSPORTER, PUTATIVE (AFU_ORTHOLOGUE AFUA_1G17160)-RELATED"/>
    <property type="match status" value="1"/>
</dbReference>
<dbReference type="GO" id="GO:0016020">
    <property type="term" value="C:membrane"/>
    <property type="evidence" value="ECO:0007669"/>
    <property type="project" value="UniProtKB-SubCell"/>
</dbReference>
<reference evidence="8" key="1">
    <citation type="submission" date="2021-07" db="EMBL/GenBank/DDBJ databases">
        <authorList>
            <person name="Branca A.L. A."/>
        </authorList>
    </citation>
    <scope>NUCLEOTIDE SEQUENCE</scope>
</reference>
<dbReference type="OrthoDB" id="1935484at2759"/>
<comment type="caution">
    <text evidence="8">The sequence shown here is derived from an EMBL/GenBank/DDBJ whole genome shotgun (WGS) entry which is preliminary data.</text>
</comment>
<feature type="transmembrane region" description="Helical" evidence="7">
    <location>
        <begin position="214"/>
        <end position="234"/>
    </location>
</feature>
<evidence type="ECO:0000256" key="3">
    <source>
        <dbReference type="ARBA" id="ARBA00022692"/>
    </source>
</evidence>
<feature type="transmembrane region" description="Helical" evidence="7">
    <location>
        <begin position="361"/>
        <end position="379"/>
    </location>
</feature>